<dbReference type="Pfam" id="PF02310">
    <property type="entry name" value="B12-binding"/>
    <property type="match status" value="1"/>
</dbReference>
<dbReference type="AlphaFoldDB" id="A0A7C5TGI4"/>
<gene>
    <name evidence="6" type="ORF">ENM84_05165</name>
</gene>
<dbReference type="PANTHER" id="PTHR45833:SF1">
    <property type="entry name" value="METHIONINE SYNTHASE"/>
    <property type="match status" value="1"/>
</dbReference>
<evidence type="ECO:0000259" key="5">
    <source>
        <dbReference type="PROSITE" id="PS51337"/>
    </source>
</evidence>
<dbReference type="GO" id="GO:0031419">
    <property type="term" value="F:cobalamin binding"/>
    <property type="evidence" value="ECO:0007669"/>
    <property type="project" value="InterPro"/>
</dbReference>
<feature type="domain" description="B12-binding N-terminal" evidence="5">
    <location>
        <begin position="1"/>
        <end position="89"/>
    </location>
</feature>
<dbReference type="SMART" id="SM01018">
    <property type="entry name" value="B12-binding_2"/>
    <property type="match status" value="1"/>
</dbReference>
<keyword evidence="3" id="KW-0170">Cobalt</keyword>
<dbReference type="GO" id="GO:0046872">
    <property type="term" value="F:metal ion binding"/>
    <property type="evidence" value="ECO:0007669"/>
    <property type="project" value="UniProtKB-KW"/>
</dbReference>
<reference evidence="6" key="1">
    <citation type="journal article" date="2020" name="mSystems">
        <title>Genome- and Community-Level Interaction Insights into Carbon Utilization and Element Cycling Functions of Hydrothermarchaeota in Hydrothermal Sediment.</title>
        <authorList>
            <person name="Zhou Z."/>
            <person name="Liu Y."/>
            <person name="Xu W."/>
            <person name="Pan J."/>
            <person name="Luo Z.H."/>
            <person name="Li M."/>
        </authorList>
    </citation>
    <scope>NUCLEOTIDE SEQUENCE [LARGE SCALE GENOMIC DNA]</scope>
    <source>
        <strain evidence="6">SpSt-1121</strain>
    </source>
</reference>
<dbReference type="Gene3D" id="1.10.1240.10">
    <property type="entry name" value="Methionine synthase domain"/>
    <property type="match status" value="1"/>
</dbReference>
<dbReference type="PROSITE" id="PS51337">
    <property type="entry name" value="B12_BINDING_NTER"/>
    <property type="match status" value="1"/>
</dbReference>
<dbReference type="Pfam" id="PF02607">
    <property type="entry name" value="B12-binding_2"/>
    <property type="match status" value="1"/>
</dbReference>
<evidence type="ECO:0000313" key="6">
    <source>
        <dbReference type="EMBL" id="HHP82038.1"/>
    </source>
</evidence>
<feature type="domain" description="B12-binding" evidence="4">
    <location>
        <begin position="91"/>
        <end position="218"/>
    </location>
</feature>
<dbReference type="PANTHER" id="PTHR45833">
    <property type="entry name" value="METHIONINE SYNTHASE"/>
    <property type="match status" value="1"/>
</dbReference>
<evidence type="ECO:0000256" key="3">
    <source>
        <dbReference type="ARBA" id="ARBA00023285"/>
    </source>
</evidence>
<evidence type="ECO:0000259" key="4">
    <source>
        <dbReference type="PROSITE" id="PS51332"/>
    </source>
</evidence>
<accession>A0A7C5TGI4</accession>
<dbReference type="CDD" id="cd02070">
    <property type="entry name" value="corrinoid_protein_B12-BD"/>
    <property type="match status" value="1"/>
</dbReference>
<comment type="similarity">
    <text evidence="1">Belongs to the methylamine corrinoid protein family.</text>
</comment>
<evidence type="ECO:0000256" key="2">
    <source>
        <dbReference type="ARBA" id="ARBA00022723"/>
    </source>
</evidence>
<dbReference type="GO" id="GO:0046653">
    <property type="term" value="P:tetrahydrofolate metabolic process"/>
    <property type="evidence" value="ECO:0007669"/>
    <property type="project" value="TreeGrafter"/>
</dbReference>
<dbReference type="PROSITE" id="PS51332">
    <property type="entry name" value="B12_BINDING"/>
    <property type="match status" value="1"/>
</dbReference>
<name>A0A7C5TGI4_9CREN</name>
<dbReference type="GO" id="GO:0005829">
    <property type="term" value="C:cytosol"/>
    <property type="evidence" value="ECO:0007669"/>
    <property type="project" value="TreeGrafter"/>
</dbReference>
<dbReference type="Gene3D" id="3.40.50.280">
    <property type="entry name" value="Cobalamin-binding domain"/>
    <property type="match status" value="1"/>
</dbReference>
<dbReference type="InterPro" id="IPR036724">
    <property type="entry name" value="Cobalamin-bd_sf"/>
</dbReference>
<sequence length="220" mass="24117">MSSNILDDIALSLANLDMDKALDLVKKAVGEGYRPIDIINSLANGMKIVGERYESGEYFVADLIVASEIFKESMNILEPFILKEKEYIKPIGRVVIGTVEGDIHDIGKNLVATMLRASGFEVIDLGVDISPQKFVEAVKQYKPDIVGMSALLTSTMINMKKVIDALENEGLRKNVKVIIGGAPITEKFAREIGADAYGENAVVAIDICKKLVEELRKTNK</sequence>
<dbReference type="GO" id="GO:0050667">
    <property type="term" value="P:homocysteine metabolic process"/>
    <property type="evidence" value="ECO:0007669"/>
    <property type="project" value="TreeGrafter"/>
</dbReference>
<keyword evidence="2" id="KW-0479">Metal-binding</keyword>
<dbReference type="InterPro" id="IPR006158">
    <property type="entry name" value="Cobalamin-bd"/>
</dbReference>
<proteinExistence type="inferred from homology"/>
<dbReference type="InterPro" id="IPR003759">
    <property type="entry name" value="Cbl-bd_cap"/>
</dbReference>
<evidence type="ECO:0000256" key="1">
    <source>
        <dbReference type="ARBA" id="ARBA00010854"/>
    </source>
</evidence>
<dbReference type="SUPFAM" id="SSF47644">
    <property type="entry name" value="Methionine synthase domain"/>
    <property type="match status" value="1"/>
</dbReference>
<dbReference type="EMBL" id="DRZI01000218">
    <property type="protein sequence ID" value="HHP82038.1"/>
    <property type="molecule type" value="Genomic_DNA"/>
</dbReference>
<dbReference type="FunFam" id="3.40.50.280:FF:000003">
    <property type="entry name" value="Dimethylamine methyltransferase corrinoid protein"/>
    <property type="match status" value="1"/>
</dbReference>
<dbReference type="SUPFAM" id="SSF52242">
    <property type="entry name" value="Cobalamin (vitamin B12)-binding domain"/>
    <property type="match status" value="1"/>
</dbReference>
<dbReference type="InterPro" id="IPR036594">
    <property type="entry name" value="Meth_synthase_dom"/>
</dbReference>
<comment type="caution">
    <text evidence="6">The sequence shown here is derived from an EMBL/GenBank/DDBJ whole genome shotgun (WGS) entry which is preliminary data.</text>
</comment>
<dbReference type="InterPro" id="IPR050554">
    <property type="entry name" value="Met_Synthase/Corrinoid"/>
</dbReference>
<dbReference type="GO" id="GO:0008705">
    <property type="term" value="F:methionine synthase activity"/>
    <property type="evidence" value="ECO:0007669"/>
    <property type="project" value="TreeGrafter"/>
</dbReference>
<protein>
    <submittedName>
        <fullName evidence="6">Cobalamin-binding protein</fullName>
    </submittedName>
</protein>
<organism evidence="6">
    <name type="scientific">Ignisphaera aggregans</name>
    <dbReference type="NCBI Taxonomy" id="334771"/>
    <lineage>
        <taxon>Archaea</taxon>
        <taxon>Thermoproteota</taxon>
        <taxon>Thermoprotei</taxon>
        <taxon>Desulfurococcales</taxon>
        <taxon>Desulfurococcaceae</taxon>
        <taxon>Ignisphaera</taxon>
    </lineage>
</organism>